<dbReference type="Pfam" id="PF20218">
    <property type="entry name" value="DUF6578"/>
    <property type="match status" value="1"/>
</dbReference>
<reference evidence="2 3" key="1">
    <citation type="submission" date="2020-01" db="EMBL/GenBank/DDBJ databases">
        <authorList>
            <person name="Deng T."/>
        </authorList>
    </citation>
    <scope>NUCLEOTIDE SEQUENCE [LARGE SCALE GENOMIC DNA]</scope>
    <source>
        <strain evidence="2 3">5221</strain>
    </source>
</reference>
<sequence>MDIAVEIEGWAQACCGAEIRVDEFVAWELCALDPARRSAEGLRRFRQELHDQFPDGAEHRRVTGTVRAIQGVDQPVEPVPGFPDQWRAADAPPIVVDLDRITARESAHSGFRVRLEVGDDARLPGWSPRPAHRGGPAASAGSLPADHESPPSGRIRTGADPVLTALRGLAAEVEADFRSHAQVVSSLDGDACTIQPMRGKRAAVHWRSDGTALHVTVADADWELPAAAESVATLRRLVAAAAEGRVHEHVSERADAVVTTTVVELPEGPWRHEDTSAVFRPRGGEWSAIAGPAAERLARGDIDYLPWDAP</sequence>
<dbReference type="EMBL" id="WWEQ01000014">
    <property type="protein sequence ID" value="MYM19330.1"/>
    <property type="molecule type" value="Genomic_DNA"/>
</dbReference>
<name>A0A6N9H5K9_9MICO</name>
<evidence type="ECO:0000313" key="2">
    <source>
        <dbReference type="EMBL" id="MYM19330.1"/>
    </source>
</evidence>
<dbReference type="InterPro" id="IPR046485">
    <property type="entry name" value="DUF6578"/>
</dbReference>
<organism evidence="2 3">
    <name type="scientific">Brevibacterium rongguiense</name>
    <dbReference type="NCBI Taxonomy" id="2695267"/>
    <lineage>
        <taxon>Bacteria</taxon>
        <taxon>Bacillati</taxon>
        <taxon>Actinomycetota</taxon>
        <taxon>Actinomycetes</taxon>
        <taxon>Micrococcales</taxon>
        <taxon>Brevibacteriaceae</taxon>
        <taxon>Brevibacterium</taxon>
    </lineage>
</organism>
<dbReference type="Proteomes" id="UP000469215">
    <property type="component" value="Unassembled WGS sequence"/>
</dbReference>
<dbReference type="RefSeq" id="WP_160952763.1">
    <property type="nucleotide sequence ID" value="NZ_WWEQ01000014.1"/>
</dbReference>
<accession>A0A6N9H5K9</accession>
<evidence type="ECO:0000256" key="1">
    <source>
        <dbReference type="SAM" id="MobiDB-lite"/>
    </source>
</evidence>
<keyword evidence="3" id="KW-1185">Reference proteome</keyword>
<feature type="compositionally biased region" description="Low complexity" evidence="1">
    <location>
        <begin position="134"/>
        <end position="144"/>
    </location>
</feature>
<gene>
    <name evidence="2" type="ORF">GSY69_04920</name>
</gene>
<feature type="region of interest" description="Disordered" evidence="1">
    <location>
        <begin position="122"/>
        <end position="158"/>
    </location>
</feature>
<evidence type="ECO:0000313" key="3">
    <source>
        <dbReference type="Proteomes" id="UP000469215"/>
    </source>
</evidence>
<dbReference type="AlphaFoldDB" id="A0A6N9H5K9"/>
<protein>
    <submittedName>
        <fullName evidence="2">Uncharacterized protein</fullName>
    </submittedName>
</protein>
<proteinExistence type="predicted"/>
<comment type="caution">
    <text evidence="2">The sequence shown here is derived from an EMBL/GenBank/DDBJ whole genome shotgun (WGS) entry which is preliminary data.</text>
</comment>